<sequence length="414" mass="44831">MEQSARALGLGDREALSLTLAAEEIFIYLAEGAASDQDLRIECQGGGHEVTVIFTAPSHTLDLRAFNITSRSITGDDEPSAELGLLIAARMVDRLRFSQQGGEFHLAMSKDRAYPAADATPFPIPDAGPAVTIKEPDAAELHLLLQRIQALPSGRLPAEFATTGKVVDMAAAGVYQAAVAVDAAANPGGGLLWRRQGDRLVECYGPYLFGQSATIARRLLDRLLGSLAKSRAVGLLCRYPAPDLPADYFEALGTLHHQAPDGSVTEIPAYYRQLIEDAGAIAWCHPEVQPFLTSEYRRLAFARTQVPLASSGAMVDPYSVLTAAFNRPAGEVTLRPLWWGADALANLSAHVRVLRQEGFYDLFFEMDLGQAWQGHFTPALLATGFRPRLILPNAGQGDTLVFQCEAQFETEARP</sequence>
<geneLocation type="plasmid" evidence="2">
    <name>pts417</name>
</geneLocation>
<dbReference type="AlphaFoldDB" id="A0A2K8UJ70"/>
<dbReference type="KEGG" id="tsy:THSYN_30445"/>
<evidence type="ECO:0000313" key="2">
    <source>
        <dbReference type="Proteomes" id="UP000232638"/>
    </source>
</evidence>
<accession>A0A2K8UJ70</accession>
<dbReference type="EMBL" id="CP020371">
    <property type="protein sequence ID" value="AUB85231.1"/>
    <property type="molecule type" value="Genomic_DNA"/>
</dbReference>
<evidence type="ECO:0000313" key="1">
    <source>
        <dbReference type="EMBL" id="AUB85231.1"/>
    </source>
</evidence>
<keyword evidence="2" id="KW-1185">Reference proteome</keyword>
<keyword evidence="1" id="KW-0614">Plasmid</keyword>
<reference evidence="1 2" key="1">
    <citation type="submission" date="2017-03" db="EMBL/GenBank/DDBJ databases">
        <title>Complete genome sequence of Candidatus 'Thiodictyon syntrophicum' sp. nov. strain Cad16T, a photolithoautotroph purple sulfur bacterium isolated from an alpine meromictic lake.</title>
        <authorList>
            <person name="Luedin S.M."/>
            <person name="Pothier J.F."/>
            <person name="Danza F."/>
            <person name="Storelli N."/>
            <person name="Wittwer M."/>
            <person name="Tonolla M."/>
        </authorList>
    </citation>
    <scope>NUCLEOTIDE SEQUENCE [LARGE SCALE GENOMIC DNA]</scope>
    <source>
        <strain evidence="1 2">Cad16T</strain>
        <plasmid evidence="2">Plasmid pts417</plasmid>
    </source>
</reference>
<dbReference type="Proteomes" id="UP000232638">
    <property type="component" value="Plasmid pTs417"/>
</dbReference>
<protein>
    <submittedName>
        <fullName evidence="1">Uncharacterized protein</fullName>
    </submittedName>
</protein>
<name>A0A2K8UJ70_9GAMM</name>
<proteinExistence type="predicted"/>
<organism evidence="1 2">
    <name type="scientific">Candidatus Thiodictyon syntrophicum</name>
    <dbReference type="NCBI Taxonomy" id="1166950"/>
    <lineage>
        <taxon>Bacteria</taxon>
        <taxon>Pseudomonadati</taxon>
        <taxon>Pseudomonadota</taxon>
        <taxon>Gammaproteobacteria</taxon>
        <taxon>Chromatiales</taxon>
        <taxon>Chromatiaceae</taxon>
        <taxon>Thiodictyon</taxon>
    </lineage>
</organism>
<gene>
    <name evidence="1" type="ORF">THSYN_30445</name>
</gene>